<dbReference type="InterPro" id="IPR050263">
    <property type="entry name" value="Bact_Fimbrial_Adh_Pro"/>
</dbReference>
<dbReference type="OrthoDB" id="6522787at2"/>
<dbReference type="PANTHER" id="PTHR33420:SF26">
    <property type="entry name" value="FIMBRIAL SUBUNIT"/>
    <property type="match status" value="1"/>
</dbReference>
<dbReference type="AlphaFoldDB" id="A0A3R9EWQ4"/>
<organism evidence="3 4">
    <name type="scientific">Atlantibacter subterraneus</name>
    <dbReference type="NCBI Taxonomy" id="255519"/>
    <lineage>
        <taxon>Bacteria</taxon>
        <taxon>Pseudomonadati</taxon>
        <taxon>Pseudomonadota</taxon>
        <taxon>Gammaproteobacteria</taxon>
        <taxon>Enterobacterales</taxon>
        <taxon>Enterobacteriaceae</taxon>
        <taxon>Atlantibacter</taxon>
    </lineage>
</organism>
<name>A0A3R9EWQ4_9ENTR</name>
<evidence type="ECO:0000259" key="2">
    <source>
        <dbReference type="Pfam" id="PF00419"/>
    </source>
</evidence>
<dbReference type="InterPro" id="IPR036937">
    <property type="entry name" value="Adhesion_dom_fimbrial_sf"/>
</dbReference>
<comment type="caution">
    <text evidence="3">The sequence shown here is derived from an EMBL/GenBank/DDBJ whole genome shotgun (WGS) entry which is preliminary data.</text>
</comment>
<dbReference type="RefSeq" id="WP_125294591.1">
    <property type="nucleotide sequence ID" value="NZ_JAPTZM010000006.1"/>
</dbReference>
<dbReference type="Proteomes" id="UP000275331">
    <property type="component" value="Unassembled WGS sequence"/>
</dbReference>
<feature type="signal peptide" evidence="1">
    <location>
        <begin position="1"/>
        <end position="23"/>
    </location>
</feature>
<evidence type="ECO:0000313" key="4">
    <source>
        <dbReference type="Proteomes" id="UP000275331"/>
    </source>
</evidence>
<dbReference type="InterPro" id="IPR000259">
    <property type="entry name" value="Adhesion_dom_fimbrial"/>
</dbReference>
<sequence>MKFTKVVLASVMGVILAAGAANAEDQGHGKVTFTGSIIDAPCSINPNSVDQTVDLGQISNVALAANNKSGTSTPRNFEIDLENCDITTLSKVTTTFSGAAGVVPDSLGITGTAKGASIILTDGGSNQIKLGTPTAPQLLQDGDNTLLFSAFLQGNGSSATIVPGDFTAVADFTLSYQ</sequence>
<dbReference type="Gene3D" id="2.60.40.1090">
    <property type="entry name" value="Fimbrial-type adhesion domain"/>
    <property type="match status" value="1"/>
</dbReference>
<feature type="chain" id="PRO_5018793016" evidence="1">
    <location>
        <begin position="24"/>
        <end position="177"/>
    </location>
</feature>
<evidence type="ECO:0000256" key="1">
    <source>
        <dbReference type="SAM" id="SignalP"/>
    </source>
</evidence>
<protein>
    <submittedName>
        <fullName evidence="3">Type 1 fimbrial protein</fullName>
    </submittedName>
</protein>
<dbReference type="SUPFAM" id="SSF49401">
    <property type="entry name" value="Bacterial adhesins"/>
    <property type="match status" value="1"/>
</dbReference>
<dbReference type="InterPro" id="IPR008966">
    <property type="entry name" value="Adhesion_dom_sf"/>
</dbReference>
<feature type="domain" description="Fimbrial-type adhesion" evidence="2">
    <location>
        <begin position="32"/>
        <end position="177"/>
    </location>
</feature>
<dbReference type="EMBL" id="RHXB01000013">
    <property type="protein sequence ID" value="RSE23492.1"/>
    <property type="molecule type" value="Genomic_DNA"/>
</dbReference>
<proteinExistence type="predicted"/>
<dbReference type="PANTHER" id="PTHR33420">
    <property type="entry name" value="FIMBRIAL SUBUNIT ELFA-RELATED"/>
    <property type="match status" value="1"/>
</dbReference>
<dbReference type="Pfam" id="PF00419">
    <property type="entry name" value="Fimbrial"/>
    <property type="match status" value="1"/>
</dbReference>
<dbReference type="GO" id="GO:0009289">
    <property type="term" value="C:pilus"/>
    <property type="evidence" value="ECO:0007669"/>
    <property type="project" value="InterPro"/>
</dbReference>
<accession>A0A3R9EWQ4</accession>
<evidence type="ECO:0000313" key="3">
    <source>
        <dbReference type="EMBL" id="RSE23492.1"/>
    </source>
</evidence>
<dbReference type="GO" id="GO:0043709">
    <property type="term" value="P:cell adhesion involved in single-species biofilm formation"/>
    <property type="evidence" value="ECO:0007669"/>
    <property type="project" value="TreeGrafter"/>
</dbReference>
<reference evidence="3 4" key="1">
    <citation type="submission" date="2018-10" db="EMBL/GenBank/DDBJ databases">
        <title>Transmission dynamics of multidrug resistant bacteria on intensive care unit surfaces.</title>
        <authorList>
            <person name="D'Souza A.W."/>
            <person name="Potter R.F."/>
            <person name="Wallace M."/>
            <person name="Shupe A."/>
            <person name="Patel S."/>
            <person name="Sun S."/>
            <person name="Gul D."/>
            <person name="Kwon J.H."/>
            <person name="Andleeb S."/>
            <person name="Burnham C.-A.D."/>
            <person name="Dantas G."/>
        </authorList>
    </citation>
    <scope>NUCLEOTIDE SEQUENCE [LARGE SCALE GENOMIC DNA]</scope>
    <source>
        <strain evidence="3 4">AS_373</strain>
    </source>
</reference>
<gene>
    <name evidence="3" type="ORF">EGT71_18025</name>
</gene>
<keyword evidence="1" id="KW-0732">Signal</keyword>